<gene>
    <name evidence="3" type="ORF">ABH943_007273</name>
</gene>
<evidence type="ECO:0000259" key="2">
    <source>
        <dbReference type="SMART" id="SM00829"/>
    </source>
</evidence>
<dbReference type="InterPro" id="IPR013154">
    <property type="entry name" value="ADH-like_N"/>
</dbReference>
<keyword evidence="1" id="KW-0521">NADP</keyword>
<dbReference type="GO" id="GO:0003960">
    <property type="term" value="F:quinone reductase (NADPH) activity"/>
    <property type="evidence" value="ECO:0007669"/>
    <property type="project" value="UniProtKB-EC"/>
</dbReference>
<keyword evidence="3" id="KW-0560">Oxidoreductase</keyword>
<dbReference type="CDD" id="cd08253">
    <property type="entry name" value="zeta_crystallin"/>
    <property type="match status" value="1"/>
</dbReference>
<dbReference type="EC" id="1.6.5.5" evidence="3"/>
<dbReference type="InterPro" id="IPR020843">
    <property type="entry name" value="ER"/>
</dbReference>
<dbReference type="RefSeq" id="WP_404612690.1">
    <property type="nucleotide sequence ID" value="NZ_JBIYDN010000033.1"/>
</dbReference>
<sequence length="332" mass="34719">MKAAYYSSKGPASDVLVVGEQSDPAAQAGEVLVRIAHSGVNPSDVKSRSGVTSPAMEFPRVIPHSDGAGVVEAVGEGVSKQWIGQRVWTINGQWQRPFGTAAELIALPDSQVAPLPDRVSTETGASLGIPLLTAWYAVHACGGLLGKTVLVYGATGAVGGYATQLAARSGARVIGVAGSREKCQLASRLGAEWVINRNEQDVAASVREITAGKGVDAIIEVDAAANAGKYGELLKFGGDVIIYGSGTGLIEVPFRSMIVGFANLRFFIVYNLPVPVRKAAIDVLIPLLEGGALQHPQVEVFPLSEISKAHERVESGANAKIIVDTRRQGSQS</sequence>
<dbReference type="SUPFAM" id="SSF50129">
    <property type="entry name" value="GroES-like"/>
    <property type="match status" value="1"/>
</dbReference>
<protein>
    <submittedName>
        <fullName evidence="3">NADPH2:quinone reductase</fullName>
        <ecNumber evidence="3">1.6.5.5</ecNumber>
    </submittedName>
</protein>
<organism evidence="3 4">
    <name type="scientific">Caballeronia udeis</name>
    <dbReference type="NCBI Taxonomy" id="1232866"/>
    <lineage>
        <taxon>Bacteria</taxon>
        <taxon>Pseudomonadati</taxon>
        <taxon>Pseudomonadota</taxon>
        <taxon>Betaproteobacteria</taxon>
        <taxon>Burkholderiales</taxon>
        <taxon>Burkholderiaceae</taxon>
        <taxon>Caballeronia</taxon>
    </lineage>
</organism>
<dbReference type="Gene3D" id="3.40.50.720">
    <property type="entry name" value="NAD(P)-binding Rossmann-like Domain"/>
    <property type="match status" value="1"/>
</dbReference>
<feature type="domain" description="Enoyl reductase (ER)" evidence="2">
    <location>
        <begin position="12"/>
        <end position="323"/>
    </location>
</feature>
<accession>A0ABW8MZR3</accession>
<dbReference type="EMBL" id="JBIYDN010000033">
    <property type="protein sequence ID" value="MFK4447237.1"/>
    <property type="molecule type" value="Genomic_DNA"/>
</dbReference>
<dbReference type="Pfam" id="PF00107">
    <property type="entry name" value="ADH_zinc_N"/>
    <property type="match status" value="1"/>
</dbReference>
<dbReference type="InterPro" id="IPR051603">
    <property type="entry name" value="Zinc-ADH_QOR/CCCR"/>
</dbReference>
<keyword evidence="4" id="KW-1185">Reference proteome</keyword>
<name>A0ABW8MZR3_9BURK</name>
<dbReference type="InterPro" id="IPR011032">
    <property type="entry name" value="GroES-like_sf"/>
</dbReference>
<dbReference type="InterPro" id="IPR013149">
    <property type="entry name" value="ADH-like_C"/>
</dbReference>
<proteinExistence type="predicted"/>
<dbReference type="PANTHER" id="PTHR44154">
    <property type="entry name" value="QUINONE OXIDOREDUCTASE"/>
    <property type="match status" value="1"/>
</dbReference>
<evidence type="ECO:0000313" key="3">
    <source>
        <dbReference type="EMBL" id="MFK4447237.1"/>
    </source>
</evidence>
<dbReference type="SMART" id="SM00829">
    <property type="entry name" value="PKS_ER"/>
    <property type="match status" value="1"/>
</dbReference>
<reference evidence="3 4" key="2">
    <citation type="submission" date="2024-11" db="EMBL/GenBank/DDBJ databases">
        <title>Using genomics to understand microbial adaptation to soil warming.</title>
        <authorList>
            <person name="Deangelis K.M. PhD."/>
        </authorList>
    </citation>
    <scope>NUCLEOTIDE SEQUENCE [LARGE SCALE GENOMIC DNA]</scope>
    <source>
        <strain evidence="3 4">GAS97</strain>
    </source>
</reference>
<dbReference type="Gene3D" id="3.90.180.10">
    <property type="entry name" value="Medium-chain alcohol dehydrogenases, catalytic domain"/>
    <property type="match status" value="1"/>
</dbReference>
<dbReference type="Proteomes" id="UP001620514">
    <property type="component" value="Unassembled WGS sequence"/>
</dbReference>
<dbReference type="SUPFAM" id="SSF51735">
    <property type="entry name" value="NAD(P)-binding Rossmann-fold domains"/>
    <property type="match status" value="1"/>
</dbReference>
<reference evidence="3 4" key="1">
    <citation type="submission" date="2024-10" db="EMBL/GenBank/DDBJ databases">
        <authorList>
            <person name="Deangelis K."/>
            <person name="Huntemann M."/>
            <person name="Clum A."/>
            <person name="Wang J."/>
            <person name="Palaniappan K."/>
            <person name="Ritter S."/>
            <person name="Chen I.-M."/>
            <person name="Stamatis D."/>
            <person name="Reddy T."/>
            <person name="O'Malley R."/>
            <person name="Daum C."/>
            <person name="Ng V."/>
            <person name="Ivanova N."/>
            <person name="Kyrpides N."/>
            <person name="Woyke T."/>
        </authorList>
    </citation>
    <scope>NUCLEOTIDE SEQUENCE [LARGE SCALE GENOMIC DNA]</scope>
    <source>
        <strain evidence="3 4">GAS97</strain>
    </source>
</reference>
<dbReference type="Pfam" id="PF08240">
    <property type="entry name" value="ADH_N"/>
    <property type="match status" value="1"/>
</dbReference>
<dbReference type="InterPro" id="IPR036291">
    <property type="entry name" value="NAD(P)-bd_dom_sf"/>
</dbReference>
<comment type="caution">
    <text evidence="3">The sequence shown here is derived from an EMBL/GenBank/DDBJ whole genome shotgun (WGS) entry which is preliminary data.</text>
</comment>
<evidence type="ECO:0000256" key="1">
    <source>
        <dbReference type="ARBA" id="ARBA00022857"/>
    </source>
</evidence>
<evidence type="ECO:0000313" key="4">
    <source>
        <dbReference type="Proteomes" id="UP001620514"/>
    </source>
</evidence>
<dbReference type="PANTHER" id="PTHR44154:SF1">
    <property type="entry name" value="QUINONE OXIDOREDUCTASE"/>
    <property type="match status" value="1"/>
</dbReference>